<feature type="signal peptide" evidence="3">
    <location>
        <begin position="1"/>
        <end position="18"/>
    </location>
</feature>
<feature type="chain" id="PRO_5043594397" description="Lysozyme" evidence="3">
    <location>
        <begin position="19"/>
        <end position="210"/>
    </location>
</feature>
<sequence length="210" mass="23100">MGGKTLIILALGIIAVQSMNMIDTAALGSYTQWRCIAQSGVPAAIVRGYTSSGNVDPNVYQNIQNAFSASIDVGVYMFPCFPCGNPAQQAQDLVTALQGQTYNSVWIDVETYLWSSNVQTNQAFITTLANTLKSLGQTVGIYTSRTEWSTIVGLNWSGVSWAGLWYYNYDNQQNFNDFQPFGGWTSASIKQYHGLTKSNCGIYANSDYWP</sequence>
<dbReference type="PANTHER" id="PTHR23208:SF36">
    <property type="entry name" value="LYSOZYME-RELATED"/>
    <property type="match status" value="1"/>
</dbReference>
<accession>A0AAU9ILZ4</accession>
<evidence type="ECO:0000256" key="3">
    <source>
        <dbReference type="SAM" id="SignalP"/>
    </source>
</evidence>
<dbReference type="GO" id="GO:0007165">
    <property type="term" value="P:signal transduction"/>
    <property type="evidence" value="ECO:0007669"/>
    <property type="project" value="TreeGrafter"/>
</dbReference>
<keyword evidence="2 3" id="KW-0732">Signal</keyword>
<protein>
    <recommendedName>
        <fullName evidence="6">Lysozyme</fullName>
    </recommendedName>
</protein>
<evidence type="ECO:0000313" key="5">
    <source>
        <dbReference type="Proteomes" id="UP001162131"/>
    </source>
</evidence>
<dbReference type="InterPro" id="IPR017853">
    <property type="entry name" value="GH"/>
</dbReference>
<comment type="caution">
    <text evidence="4">The sequence shown here is derived from an EMBL/GenBank/DDBJ whole genome shotgun (WGS) entry which is preliminary data.</text>
</comment>
<evidence type="ECO:0000313" key="4">
    <source>
        <dbReference type="EMBL" id="CAG9314781.1"/>
    </source>
</evidence>
<proteinExistence type="inferred from homology"/>
<dbReference type="PANTHER" id="PTHR23208">
    <property type="entry name" value="LYSOZYME PROTEIN"/>
    <property type="match status" value="1"/>
</dbReference>
<evidence type="ECO:0008006" key="6">
    <source>
        <dbReference type="Google" id="ProtNLM"/>
    </source>
</evidence>
<dbReference type="AlphaFoldDB" id="A0AAU9ILZ4"/>
<gene>
    <name evidence="4" type="ORF">BSTOLATCC_MIC11776</name>
</gene>
<dbReference type="InterPro" id="IPR002053">
    <property type="entry name" value="Glyco_hydro_25"/>
</dbReference>
<dbReference type="GO" id="GO:0009253">
    <property type="term" value="P:peptidoglycan catabolic process"/>
    <property type="evidence" value="ECO:0007669"/>
    <property type="project" value="InterPro"/>
</dbReference>
<evidence type="ECO:0000256" key="2">
    <source>
        <dbReference type="ARBA" id="ARBA00022729"/>
    </source>
</evidence>
<dbReference type="Gene3D" id="3.20.20.80">
    <property type="entry name" value="Glycosidases"/>
    <property type="match status" value="1"/>
</dbReference>
<organism evidence="4 5">
    <name type="scientific">Blepharisma stoltei</name>
    <dbReference type="NCBI Taxonomy" id="1481888"/>
    <lineage>
        <taxon>Eukaryota</taxon>
        <taxon>Sar</taxon>
        <taxon>Alveolata</taxon>
        <taxon>Ciliophora</taxon>
        <taxon>Postciliodesmatophora</taxon>
        <taxon>Heterotrichea</taxon>
        <taxon>Heterotrichida</taxon>
        <taxon>Blepharismidae</taxon>
        <taxon>Blepharisma</taxon>
    </lineage>
</organism>
<evidence type="ECO:0000256" key="1">
    <source>
        <dbReference type="ARBA" id="ARBA00010646"/>
    </source>
</evidence>
<name>A0AAU9ILZ4_9CILI</name>
<dbReference type="EMBL" id="CAJZBQ010000012">
    <property type="protein sequence ID" value="CAG9314781.1"/>
    <property type="molecule type" value="Genomic_DNA"/>
</dbReference>
<dbReference type="SUPFAM" id="SSF51445">
    <property type="entry name" value="(Trans)glycosidases"/>
    <property type="match status" value="1"/>
</dbReference>
<comment type="similarity">
    <text evidence="1">Belongs to the glycosyl hydrolase 25 family.</text>
</comment>
<dbReference type="PROSITE" id="PS51904">
    <property type="entry name" value="GLYCOSYL_HYDROL_F25_2"/>
    <property type="match status" value="1"/>
</dbReference>
<dbReference type="InterPro" id="IPR051595">
    <property type="entry name" value="GH25_Enzymes"/>
</dbReference>
<keyword evidence="5" id="KW-1185">Reference proteome</keyword>
<dbReference type="Pfam" id="PF01183">
    <property type="entry name" value="Glyco_hydro_25"/>
    <property type="match status" value="1"/>
</dbReference>
<dbReference type="GO" id="GO:0016998">
    <property type="term" value="P:cell wall macromolecule catabolic process"/>
    <property type="evidence" value="ECO:0007669"/>
    <property type="project" value="InterPro"/>
</dbReference>
<dbReference type="Proteomes" id="UP001162131">
    <property type="component" value="Unassembled WGS sequence"/>
</dbReference>
<reference evidence="4" key="1">
    <citation type="submission" date="2021-09" db="EMBL/GenBank/DDBJ databases">
        <authorList>
            <consortium name="AG Swart"/>
            <person name="Singh M."/>
            <person name="Singh A."/>
            <person name="Seah K."/>
            <person name="Emmerich C."/>
        </authorList>
    </citation>
    <scope>NUCLEOTIDE SEQUENCE</scope>
    <source>
        <strain evidence="4">ATCC30299</strain>
    </source>
</reference>
<dbReference type="GO" id="GO:0003796">
    <property type="term" value="F:lysozyme activity"/>
    <property type="evidence" value="ECO:0007669"/>
    <property type="project" value="InterPro"/>
</dbReference>